<dbReference type="InterPro" id="IPR001107">
    <property type="entry name" value="Band_7"/>
</dbReference>
<keyword evidence="4" id="KW-0378">Hydrolase</keyword>
<gene>
    <name evidence="4" type="ORF">C41B8_02257</name>
</gene>
<dbReference type="CDD" id="cd08826">
    <property type="entry name" value="SPFH_eoslipins_u1"/>
    <property type="match status" value="1"/>
</dbReference>
<dbReference type="RefSeq" id="WP_051882770.1">
    <property type="nucleotide sequence ID" value="NZ_APNK01000002.1"/>
</dbReference>
<proteinExistence type="inferred from homology"/>
<evidence type="ECO:0000256" key="2">
    <source>
        <dbReference type="ARBA" id="ARBA00008164"/>
    </source>
</evidence>
<dbReference type="PANTHER" id="PTHR10264:SF19">
    <property type="entry name" value="AT06885P-RELATED"/>
    <property type="match status" value="1"/>
</dbReference>
<keyword evidence="5" id="KW-1185">Reference proteome</keyword>
<dbReference type="SMART" id="SM00244">
    <property type="entry name" value="PHB"/>
    <property type="match status" value="1"/>
</dbReference>
<dbReference type="InterPro" id="IPR001972">
    <property type="entry name" value="Stomatin_HflK_fam"/>
</dbReference>
<dbReference type="Gene3D" id="3.30.479.30">
    <property type="entry name" value="Band 7 domain"/>
    <property type="match status" value="1"/>
</dbReference>
<feature type="domain" description="Band 7" evidence="3">
    <location>
        <begin position="19"/>
        <end position="176"/>
    </location>
</feature>
<dbReference type="GO" id="GO:0098552">
    <property type="term" value="C:side of membrane"/>
    <property type="evidence" value="ECO:0007669"/>
    <property type="project" value="UniProtKB-ARBA"/>
</dbReference>
<evidence type="ECO:0000313" key="5">
    <source>
        <dbReference type="Proteomes" id="UP000028302"/>
    </source>
</evidence>
<dbReference type="InterPro" id="IPR036013">
    <property type="entry name" value="Band_7/SPFH_dom_sf"/>
</dbReference>
<accession>A0A084IQD1</accession>
<keyword evidence="4" id="KW-0645">Protease</keyword>
<evidence type="ECO:0000259" key="3">
    <source>
        <dbReference type="SMART" id="SM00244"/>
    </source>
</evidence>
<evidence type="ECO:0000256" key="1">
    <source>
        <dbReference type="ARBA" id="ARBA00004167"/>
    </source>
</evidence>
<dbReference type="Pfam" id="PF01145">
    <property type="entry name" value="Band_7"/>
    <property type="match status" value="1"/>
</dbReference>
<name>A0A084IQD1_SALHC</name>
<evidence type="ECO:0000313" key="4">
    <source>
        <dbReference type="EMBL" id="KEZ78915.1"/>
    </source>
</evidence>
<dbReference type="Proteomes" id="UP000028302">
    <property type="component" value="Unassembled WGS sequence"/>
</dbReference>
<dbReference type="GO" id="GO:0005886">
    <property type="term" value="C:plasma membrane"/>
    <property type="evidence" value="ECO:0007669"/>
    <property type="project" value="InterPro"/>
</dbReference>
<dbReference type="PANTHER" id="PTHR10264">
    <property type="entry name" value="BAND 7 PROTEIN-RELATED"/>
    <property type="match status" value="1"/>
</dbReference>
<dbReference type="GO" id="GO:0008233">
    <property type="term" value="F:peptidase activity"/>
    <property type="evidence" value="ECO:0007669"/>
    <property type="project" value="UniProtKB-KW"/>
</dbReference>
<sequence>MFINVVIAVIVLLAIFVFASIKILPEYERGVMFTLGRMTGVKGPGIFLVIPVIQKMIKVDMRVTVMDVPAQEVISRDNVSVQVNAVVYFRVIEANKAIVEVENFYAAISQLSQTTLRSVLGQHELDDMLAEREKLNAHIQEILDRQTDAWGVKVANVEIKQVELDESMTRAIARQAEAERSRRAKIINAEGELQAAENLRAAARELSHEPQAMQLRYLQTLLDMGNNENATIVFPLPMDLIEPLLKSARRTDDGNRDAGSGAQ</sequence>
<dbReference type="SUPFAM" id="SSF117892">
    <property type="entry name" value="Band 7/SPFH domain"/>
    <property type="match status" value="1"/>
</dbReference>
<dbReference type="EMBL" id="APNK01000002">
    <property type="protein sequence ID" value="KEZ78915.1"/>
    <property type="molecule type" value="Genomic_DNA"/>
</dbReference>
<reference evidence="4 5" key="1">
    <citation type="submission" date="2013-03" db="EMBL/GenBank/DDBJ databases">
        <title>Salinisphaera hydrothermalis C41B8 Genome Sequencing.</title>
        <authorList>
            <person name="Li C."/>
            <person name="Lai Q."/>
            <person name="Shao Z."/>
        </authorList>
    </citation>
    <scope>NUCLEOTIDE SEQUENCE [LARGE SCALE GENOMIC DNA]</scope>
    <source>
        <strain evidence="4 5">C41B8</strain>
    </source>
</reference>
<comment type="caution">
    <text evidence="4">The sequence shown here is derived from an EMBL/GenBank/DDBJ whole genome shotgun (WGS) entry which is preliminary data.</text>
</comment>
<comment type="subcellular location">
    <subcellularLocation>
        <location evidence="1">Membrane</location>
        <topology evidence="1">Single-pass membrane protein</topology>
    </subcellularLocation>
</comment>
<dbReference type="AlphaFoldDB" id="A0A084IQD1"/>
<dbReference type="PRINTS" id="PR00721">
    <property type="entry name" value="STOMATIN"/>
</dbReference>
<dbReference type="Gene3D" id="6.10.250.2090">
    <property type="match status" value="1"/>
</dbReference>
<dbReference type="FunFam" id="3.30.479.30:FF:000004">
    <property type="entry name" value="Putative membrane protease family, stomatin"/>
    <property type="match status" value="1"/>
</dbReference>
<dbReference type="STRING" id="1304275.C41B8_02257"/>
<comment type="similarity">
    <text evidence="2">Belongs to the band 7/mec-2 family.</text>
</comment>
<organism evidence="4 5">
    <name type="scientific">Salinisphaera hydrothermalis (strain C41B8)</name>
    <dbReference type="NCBI Taxonomy" id="1304275"/>
    <lineage>
        <taxon>Bacteria</taxon>
        <taxon>Pseudomonadati</taxon>
        <taxon>Pseudomonadota</taxon>
        <taxon>Gammaproteobacteria</taxon>
        <taxon>Salinisphaerales</taxon>
        <taxon>Salinisphaeraceae</taxon>
        <taxon>Salinisphaera</taxon>
    </lineage>
</organism>
<protein>
    <submittedName>
        <fullName evidence="4">Membrane protease subunit, stomatin/prohibitin</fullName>
    </submittedName>
</protein>
<dbReference type="OrthoDB" id="9809197at2"/>
<dbReference type="PATRIC" id="fig|1304275.5.peg.458"/>
<dbReference type="InterPro" id="IPR043202">
    <property type="entry name" value="Band-7_stomatin-like"/>
</dbReference>
<dbReference type="eggNOG" id="COG0330">
    <property type="taxonomic scope" value="Bacteria"/>
</dbReference>
<dbReference type="GO" id="GO:0006508">
    <property type="term" value="P:proteolysis"/>
    <property type="evidence" value="ECO:0007669"/>
    <property type="project" value="UniProtKB-KW"/>
</dbReference>